<accession>A0A0V1AHB9</accession>
<organism evidence="1 2">
    <name type="scientific">Trichinella spiralis</name>
    <name type="common">Trichina worm</name>
    <dbReference type="NCBI Taxonomy" id="6334"/>
    <lineage>
        <taxon>Eukaryota</taxon>
        <taxon>Metazoa</taxon>
        <taxon>Ecdysozoa</taxon>
        <taxon>Nematoda</taxon>
        <taxon>Enoplea</taxon>
        <taxon>Dorylaimia</taxon>
        <taxon>Trichinellida</taxon>
        <taxon>Trichinellidae</taxon>
        <taxon>Trichinella</taxon>
    </lineage>
</organism>
<protein>
    <submittedName>
        <fullName evidence="1">Uncharacterized protein</fullName>
    </submittedName>
</protein>
<evidence type="ECO:0000313" key="2">
    <source>
        <dbReference type="Proteomes" id="UP000054776"/>
    </source>
</evidence>
<dbReference type="OrthoDB" id="10547171at2759"/>
<comment type="caution">
    <text evidence="1">The sequence shown here is derived from an EMBL/GenBank/DDBJ whole genome shotgun (WGS) entry which is preliminary data.</text>
</comment>
<gene>
    <name evidence="1" type="ORF">T01_3873</name>
</gene>
<proteinExistence type="predicted"/>
<reference evidence="1 2" key="1">
    <citation type="submission" date="2015-01" db="EMBL/GenBank/DDBJ databases">
        <title>Evolution of Trichinella species and genotypes.</title>
        <authorList>
            <person name="Korhonen P.K."/>
            <person name="Edoardo P."/>
            <person name="Giuseppe L.R."/>
            <person name="Gasser R.B."/>
        </authorList>
    </citation>
    <scope>NUCLEOTIDE SEQUENCE [LARGE SCALE GENOMIC DNA]</scope>
    <source>
        <strain evidence="1">ISS3</strain>
    </source>
</reference>
<evidence type="ECO:0000313" key="1">
    <source>
        <dbReference type="EMBL" id="KRY24257.1"/>
    </source>
</evidence>
<dbReference type="InParanoid" id="A0A0V1AHB9"/>
<feature type="non-terminal residue" evidence="1">
    <location>
        <position position="1"/>
    </location>
</feature>
<name>A0A0V1AHB9_TRISP</name>
<keyword evidence="2" id="KW-1185">Reference proteome</keyword>
<dbReference type="EMBL" id="JYDH01001888">
    <property type="protein sequence ID" value="KRY24257.1"/>
    <property type="molecule type" value="Genomic_DNA"/>
</dbReference>
<dbReference type="Proteomes" id="UP000054776">
    <property type="component" value="Unassembled WGS sequence"/>
</dbReference>
<dbReference type="AlphaFoldDB" id="A0A0V1AHB9"/>
<sequence>IPSEGPKRSFRTNSSPVKLLDRPFKFSTKSTVYISYSLIAPELLSRSGRTICYMAIIIMHRKSIC</sequence>